<dbReference type="RefSeq" id="XP_056038502.1">
    <property type="nucleotide sequence ID" value="XM_056182539.1"/>
</dbReference>
<evidence type="ECO:0000259" key="11">
    <source>
        <dbReference type="PROSITE" id="PS51194"/>
    </source>
</evidence>
<protein>
    <recommendedName>
        <fullName evidence="2">RNA helicase</fullName>
        <ecNumber evidence="2">3.6.4.13</ecNumber>
    </recommendedName>
</protein>
<keyword evidence="5 12" id="KW-0347">Helicase</keyword>
<dbReference type="GO" id="GO:0045025">
    <property type="term" value="C:mitochondrial degradosome"/>
    <property type="evidence" value="ECO:0007669"/>
    <property type="project" value="TreeGrafter"/>
</dbReference>
<name>A0AAE9WEN8_9SCHI</name>
<evidence type="ECO:0000256" key="7">
    <source>
        <dbReference type="ARBA" id="ARBA00022946"/>
    </source>
</evidence>
<dbReference type="InterPro" id="IPR001650">
    <property type="entry name" value="Helicase_C-like"/>
</dbReference>
<keyword evidence="13" id="KW-1185">Reference proteome</keyword>
<dbReference type="SMART" id="SM00490">
    <property type="entry name" value="HELICc"/>
    <property type="match status" value="1"/>
</dbReference>
<evidence type="ECO:0000256" key="5">
    <source>
        <dbReference type="ARBA" id="ARBA00022806"/>
    </source>
</evidence>
<dbReference type="InterPro" id="IPR022192">
    <property type="entry name" value="SUV3_C"/>
</dbReference>
<dbReference type="GeneID" id="80877228"/>
<comment type="catalytic activity">
    <reaction evidence="9">
        <text>ATP + H2O = ADP + phosphate + H(+)</text>
        <dbReference type="Rhea" id="RHEA:13065"/>
        <dbReference type="ChEBI" id="CHEBI:15377"/>
        <dbReference type="ChEBI" id="CHEBI:15378"/>
        <dbReference type="ChEBI" id="CHEBI:30616"/>
        <dbReference type="ChEBI" id="CHEBI:43474"/>
        <dbReference type="ChEBI" id="CHEBI:456216"/>
        <dbReference type="EC" id="3.6.4.13"/>
    </reaction>
</comment>
<dbReference type="InterPro" id="IPR044774">
    <property type="entry name" value="Suv3_DEXQc"/>
</dbReference>
<dbReference type="FunFam" id="3.40.50.300:FF:000269">
    <property type="entry name" value="ATP-dependent RNA helicase SUPV3L1, mitochondrial"/>
    <property type="match status" value="1"/>
</dbReference>
<keyword evidence="3" id="KW-0547">Nucleotide-binding</keyword>
<dbReference type="PANTHER" id="PTHR12131:SF1">
    <property type="entry name" value="ATP-DEPENDENT RNA HELICASE SUPV3L1, MITOCHONDRIAL-RELATED"/>
    <property type="match status" value="1"/>
</dbReference>
<keyword evidence="6" id="KW-0067">ATP-binding</keyword>
<dbReference type="FunFam" id="3.40.50.300:FF:000957">
    <property type="entry name" value="ATP-dependent RNA helicase SUV3L, mitochondrial"/>
    <property type="match status" value="1"/>
</dbReference>
<dbReference type="PANTHER" id="PTHR12131">
    <property type="entry name" value="ATP-DEPENDENT RNA AND DNA HELICASE"/>
    <property type="match status" value="1"/>
</dbReference>
<evidence type="ECO:0000256" key="2">
    <source>
        <dbReference type="ARBA" id="ARBA00012552"/>
    </source>
</evidence>
<gene>
    <name evidence="12" type="primary">rpm2</name>
    <name evidence="12" type="ORF">SOMG_03750</name>
</gene>
<evidence type="ECO:0000256" key="6">
    <source>
        <dbReference type="ARBA" id="ARBA00022840"/>
    </source>
</evidence>
<dbReference type="CDD" id="cd18805">
    <property type="entry name" value="SF2_C_suv3"/>
    <property type="match status" value="1"/>
</dbReference>
<proteinExistence type="predicted"/>
<evidence type="ECO:0000313" key="12">
    <source>
        <dbReference type="EMBL" id="WBW74259.1"/>
    </source>
</evidence>
<keyword evidence="4" id="KW-0378">Hydrolase</keyword>
<dbReference type="GO" id="GO:0000965">
    <property type="term" value="P:mitochondrial RNA 3'-end processing"/>
    <property type="evidence" value="ECO:0007669"/>
    <property type="project" value="TreeGrafter"/>
</dbReference>
<dbReference type="InterPro" id="IPR014001">
    <property type="entry name" value="Helicase_ATP-bd"/>
</dbReference>
<evidence type="ECO:0000256" key="9">
    <source>
        <dbReference type="ARBA" id="ARBA00047984"/>
    </source>
</evidence>
<evidence type="ECO:0000256" key="3">
    <source>
        <dbReference type="ARBA" id="ARBA00022741"/>
    </source>
</evidence>
<evidence type="ECO:0000256" key="1">
    <source>
        <dbReference type="ARBA" id="ARBA00004173"/>
    </source>
</evidence>
<dbReference type="InterPro" id="IPR055206">
    <property type="entry name" value="DEXQc_SUV3"/>
</dbReference>
<dbReference type="EMBL" id="CP115612">
    <property type="protein sequence ID" value="WBW74259.1"/>
    <property type="molecule type" value="Genomic_DNA"/>
</dbReference>
<evidence type="ECO:0000256" key="8">
    <source>
        <dbReference type="ARBA" id="ARBA00023128"/>
    </source>
</evidence>
<dbReference type="KEGG" id="som:SOMG_03750"/>
<dbReference type="GO" id="GO:0003724">
    <property type="term" value="F:RNA helicase activity"/>
    <property type="evidence" value="ECO:0007669"/>
    <property type="project" value="UniProtKB-EC"/>
</dbReference>
<dbReference type="Gene3D" id="3.40.50.300">
    <property type="entry name" value="P-loop containing nucleotide triphosphate hydrolases"/>
    <property type="match status" value="2"/>
</dbReference>
<dbReference type="SUPFAM" id="SSF52540">
    <property type="entry name" value="P-loop containing nucleoside triphosphate hydrolases"/>
    <property type="match status" value="1"/>
</dbReference>
<dbReference type="Gene3D" id="1.20.58.1080">
    <property type="match status" value="1"/>
</dbReference>
<dbReference type="Proteomes" id="UP001212411">
    <property type="component" value="Chromosome 2"/>
</dbReference>
<evidence type="ECO:0000256" key="4">
    <source>
        <dbReference type="ARBA" id="ARBA00022801"/>
    </source>
</evidence>
<dbReference type="InterPro" id="IPR050699">
    <property type="entry name" value="RNA-DNA_Helicase"/>
</dbReference>
<keyword evidence="7" id="KW-0809">Transit peptide</keyword>
<dbReference type="InterPro" id="IPR027417">
    <property type="entry name" value="P-loop_NTPase"/>
</dbReference>
<dbReference type="PROSITE" id="PS51194">
    <property type="entry name" value="HELICASE_CTER"/>
    <property type="match status" value="1"/>
</dbReference>
<dbReference type="Pfam" id="PF12513">
    <property type="entry name" value="SUV3_C"/>
    <property type="match status" value="1"/>
</dbReference>
<sequence>MKLSFFINKFKVRSCYSFQRLHSTIPVSVPKKFLPYDSPGNLLWRSALSGMETYFEKQNIEYPTGYLPSFLERCRNAKTNQELAYYDLKKRALKSLISSRNEITSDIYYSDREYLRRPLHQKNYTSYLFHLQQMIADSFFAYARFKDILENTNVELQRQLTNIRNPGELYPAARSQKRHIIMHVGPTNSGKTYHALQRLKQSEKGIYAGPLRLLAHEVFNRLNADGIKCNLITGEEIRKPYLNPQVLSCTVEMCRTQNSFEVAVVDEIQMIADPDRGFAWTECLLGLNAKEIHLCGEESAVNLVMSIAKSTGDDFTVYHYNRLNRLKLGKGSLNGKLKLREGDCLVAFSRKDIFALKKKVEEKIGKRTAVIYGSLPPEVRNQQANLFNSDSHEEKVLLASDAIGMGLNLSVKRIIFHTLKKFSGKEIIDIPASQVKQIAGRAGRHQASDSEQSPGVVTTLYKEDYEALKLAMKVPTKNLTRASIKPPDYVFQKYCTLFPSDIPVRMILERYAKLFNVHGPYSASNFGVNFFTLDLLETVQELTVEDKISLLGIPIGRQLPNAPEFVRVLGKHIATGRRMQIYDHPYLPLEIIDQGIPSTNEELVDLERLHKKIVVYLWVSLRYPNIILPEAALVAKKLTEEMLAKGLVNVQAGIEK</sequence>
<dbReference type="EC" id="3.6.4.13" evidence="2"/>
<evidence type="ECO:0000313" key="13">
    <source>
        <dbReference type="Proteomes" id="UP001212411"/>
    </source>
</evidence>
<organism evidence="12 13">
    <name type="scientific">Schizosaccharomyces osmophilus</name>
    <dbReference type="NCBI Taxonomy" id="2545709"/>
    <lineage>
        <taxon>Eukaryota</taxon>
        <taxon>Fungi</taxon>
        <taxon>Dikarya</taxon>
        <taxon>Ascomycota</taxon>
        <taxon>Taphrinomycotina</taxon>
        <taxon>Schizosaccharomycetes</taxon>
        <taxon>Schizosaccharomycetales</taxon>
        <taxon>Schizosaccharomycetaceae</taxon>
        <taxon>Schizosaccharomyces</taxon>
    </lineage>
</organism>
<comment type="subcellular location">
    <subcellularLocation>
        <location evidence="1">Mitochondrion</location>
    </subcellularLocation>
</comment>
<reference evidence="12 13" key="1">
    <citation type="journal article" date="2023" name="G3 (Bethesda)">
        <title>A high-quality reference genome for the fission yeast Schizosaccharomyces osmophilus.</title>
        <authorList>
            <person name="Jia G.S."/>
            <person name="Zhang W.C."/>
            <person name="Liang Y."/>
            <person name="Liu X.H."/>
            <person name="Rhind N."/>
            <person name="Pidoux A."/>
            <person name="Brysch-Herzberg M."/>
            <person name="Du L.L."/>
        </authorList>
    </citation>
    <scope>NUCLEOTIDE SEQUENCE [LARGE SCALE GENOMIC DNA]</scope>
    <source>
        <strain evidence="12 13">CBS 15793</strain>
    </source>
</reference>
<dbReference type="GO" id="GO:0005524">
    <property type="term" value="F:ATP binding"/>
    <property type="evidence" value="ECO:0007669"/>
    <property type="project" value="UniProtKB-KW"/>
</dbReference>
<dbReference type="AlphaFoldDB" id="A0AAE9WEN8"/>
<keyword evidence="8" id="KW-0496">Mitochondrion</keyword>
<feature type="domain" description="Helicase ATP-binding" evidence="10">
    <location>
        <begin position="172"/>
        <end position="306"/>
    </location>
</feature>
<dbReference type="CDD" id="cd17913">
    <property type="entry name" value="DEXQc_Suv3"/>
    <property type="match status" value="1"/>
</dbReference>
<accession>A0AAE9WEN8</accession>
<dbReference type="Pfam" id="PF00271">
    <property type="entry name" value="Helicase_C"/>
    <property type="match status" value="1"/>
</dbReference>
<dbReference type="Pfam" id="PF22527">
    <property type="entry name" value="DEXQc_Suv3"/>
    <property type="match status" value="1"/>
</dbReference>
<dbReference type="PROSITE" id="PS51192">
    <property type="entry name" value="HELICASE_ATP_BIND_1"/>
    <property type="match status" value="1"/>
</dbReference>
<dbReference type="GO" id="GO:0016787">
    <property type="term" value="F:hydrolase activity"/>
    <property type="evidence" value="ECO:0007669"/>
    <property type="project" value="UniProtKB-KW"/>
</dbReference>
<dbReference type="Gene3D" id="1.20.272.40">
    <property type="match status" value="1"/>
</dbReference>
<feature type="domain" description="Helicase C-terminal" evidence="11">
    <location>
        <begin position="332"/>
        <end position="492"/>
    </location>
</feature>
<evidence type="ECO:0000259" key="10">
    <source>
        <dbReference type="PROSITE" id="PS51192"/>
    </source>
</evidence>